<dbReference type="PANTHER" id="PTHR43784:SF2">
    <property type="entry name" value="GDSL-LIKE LIPASE_ACYLHYDROLASE, PUTATIVE (AFU_ORTHOLOGUE AFUA_2G00820)-RELATED"/>
    <property type="match status" value="1"/>
</dbReference>
<dbReference type="AlphaFoldDB" id="A0A239A363"/>
<feature type="domain" description="SGNH hydrolase-type esterase" evidence="1">
    <location>
        <begin position="226"/>
        <end position="422"/>
    </location>
</feature>
<accession>A0A239A363</accession>
<evidence type="ECO:0000313" key="3">
    <source>
        <dbReference type="Proteomes" id="UP000198415"/>
    </source>
</evidence>
<gene>
    <name evidence="2" type="ORF">SAMN06264365_1079</name>
</gene>
<dbReference type="InterPro" id="IPR053140">
    <property type="entry name" value="GDSL_Rv0518-like"/>
</dbReference>
<evidence type="ECO:0000259" key="1">
    <source>
        <dbReference type="Pfam" id="PF13472"/>
    </source>
</evidence>
<reference evidence="2 3" key="1">
    <citation type="submission" date="2017-06" db="EMBL/GenBank/DDBJ databases">
        <authorList>
            <person name="Kim H.J."/>
            <person name="Triplett B.A."/>
        </authorList>
    </citation>
    <scope>NUCLEOTIDE SEQUENCE [LARGE SCALE GENOMIC DNA]</scope>
    <source>
        <strain evidence="2 3">DSM 43151</strain>
    </source>
</reference>
<dbReference type="Pfam" id="PF13472">
    <property type="entry name" value="Lipase_GDSL_2"/>
    <property type="match status" value="1"/>
</dbReference>
<proteinExistence type="predicted"/>
<dbReference type="InterPro" id="IPR036514">
    <property type="entry name" value="SGNH_hydro_sf"/>
</dbReference>
<protein>
    <submittedName>
        <fullName evidence="2">Lysophospholipase L1</fullName>
    </submittedName>
</protein>
<dbReference type="Proteomes" id="UP000198415">
    <property type="component" value="Unassembled WGS sequence"/>
</dbReference>
<dbReference type="Gene3D" id="3.40.50.1110">
    <property type="entry name" value="SGNH hydrolase"/>
    <property type="match status" value="1"/>
</dbReference>
<sequence length="436" mass="45102">MLPAAYVSVLHIDRFSALGRAASRRALILGGVGVATLVAVPGAAGQRRNTAAATSWTGSWATAPTPGTKLFTADCTVRQVVHLSLGGIEPRLRLTNEYGDEPVHLGEVWTGRRAGGPDSTAMRAGTVRPVTFDGRTGVVVPAGGNLISDPVPDLPVASGDDLVITFYLPESVRAGTLSPNSYQRNQVVPGNVAALPDGFGGAVITRYVLLGGVSVRPAVPSAAVVAFGDSITCGAGSTIGANRRWPDLLAARARTAGRPLGVLNAGIGGNRLLSGPEPPTDGGQAANYRGHVTVGPSGLRRFARDVLDQPGAGHVITLLGINDVGHGAGADALIAGHRRLIGQGRAAGLTMIGGTLLPFGGSGYDTPEHRAARDALNRWIRESGEYDAVVDFEAAVCDDRFPQRLWRGYDPGDHLHPNDAGMSALAAAVPLDLFSR</sequence>
<evidence type="ECO:0000313" key="2">
    <source>
        <dbReference type="EMBL" id="SNR89558.1"/>
    </source>
</evidence>
<dbReference type="PANTHER" id="PTHR43784">
    <property type="entry name" value="GDSL-LIKE LIPASE/ACYLHYDROLASE, PUTATIVE (AFU_ORTHOLOGUE AFUA_2G00820)-RELATED"/>
    <property type="match status" value="1"/>
</dbReference>
<dbReference type="CDD" id="cd01830">
    <property type="entry name" value="XynE_like"/>
    <property type="match status" value="1"/>
</dbReference>
<organism evidence="2 3">
    <name type="scientific">Actinoplanes regularis</name>
    <dbReference type="NCBI Taxonomy" id="52697"/>
    <lineage>
        <taxon>Bacteria</taxon>
        <taxon>Bacillati</taxon>
        <taxon>Actinomycetota</taxon>
        <taxon>Actinomycetes</taxon>
        <taxon>Micromonosporales</taxon>
        <taxon>Micromonosporaceae</taxon>
        <taxon>Actinoplanes</taxon>
    </lineage>
</organism>
<dbReference type="EMBL" id="FZNR01000007">
    <property type="protein sequence ID" value="SNR89558.1"/>
    <property type="molecule type" value="Genomic_DNA"/>
</dbReference>
<keyword evidence="3" id="KW-1185">Reference proteome</keyword>
<name>A0A239A363_9ACTN</name>
<dbReference type="InterPro" id="IPR013830">
    <property type="entry name" value="SGNH_hydro"/>
</dbReference>
<dbReference type="SUPFAM" id="SSF52266">
    <property type="entry name" value="SGNH hydrolase"/>
    <property type="match status" value="1"/>
</dbReference>